<protein>
    <submittedName>
        <fullName evidence="1">Uncharacterized protein</fullName>
    </submittedName>
</protein>
<organismHost>
    <name type="scientific">Pyramimonas plurioculata</name>
    <dbReference type="NCBI Taxonomy" id="36893"/>
</organismHost>
<proteinExistence type="predicted"/>
<accession>A0A7M3UPA8</accession>
<gene>
    <name evidence="1" type="ORF">HWQ62_00454</name>
</gene>
<evidence type="ECO:0000313" key="1">
    <source>
        <dbReference type="EMBL" id="QOI90585.1"/>
    </source>
</evidence>
<sequence>MYVIKHIPTKTIFGIHPSTRAKISICVFTNNNHATRVADNIARYRYAQNEFPASALDYKKLFKTKEESIYDCEFTPFNENISFTSYDLCIEPMFDLECLEYCSASNLDIVFCILNDKSFIGNEFVYLPLQNTKGNDEFLDECFKKH</sequence>
<organism evidence="1">
    <name type="scientific">Pyramimonas orientalis virus</name>
    <name type="common">PoV01</name>
    <dbReference type="NCBI Taxonomy" id="455367"/>
    <lineage>
        <taxon>Viruses</taxon>
        <taxon>Varidnaviria</taxon>
        <taxon>Bamfordvirae</taxon>
        <taxon>Nucleocytoviricota</taxon>
        <taxon>Megaviricetes</taxon>
        <taxon>Imitervirales</taxon>
        <taxon>Allomimiviridae</taxon>
        <taxon>Heliosvirus</taxon>
        <taxon>Heliosvirus raunefjordenense</taxon>
    </lineage>
</organism>
<reference evidence="1" key="1">
    <citation type="submission" date="2020-06" db="EMBL/GenBank/DDBJ databases">
        <title>Lateral gene transfer of anion-conducting channel rhodopsins between green algae and giant viruses.</title>
        <authorList>
            <person name="Rozenberg A."/>
            <person name="Oppermann J."/>
            <person name="Wietek J."/>
            <person name="Fernandez Lahore R.G."/>
            <person name="Sandaa R.-A."/>
            <person name="Bratbak G."/>
            <person name="Hegemann P."/>
            <person name="Beja O."/>
        </authorList>
    </citation>
    <scope>NUCLEOTIDE SEQUENCE</scope>
    <source>
        <strain evidence="1">01B</strain>
    </source>
</reference>
<name>A0A7M3UPA8_POV01</name>
<dbReference type="EMBL" id="MT663541">
    <property type="protein sequence ID" value="QOI90585.1"/>
    <property type="molecule type" value="Genomic_DNA"/>
</dbReference>